<dbReference type="InterPro" id="IPR027417">
    <property type="entry name" value="P-loop_NTPase"/>
</dbReference>
<evidence type="ECO:0000256" key="4">
    <source>
        <dbReference type="ARBA" id="ARBA00023027"/>
    </source>
</evidence>
<proteinExistence type="predicted"/>
<dbReference type="EMBL" id="JAGKQM010000012">
    <property type="protein sequence ID" value="KAH0899162.1"/>
    <property type="molecule type" value="Genomic_DNA"/>
</dbReference>
<feature type="region of interest" description="Disordered" evidence="5">
    <location>
        <begin position="1195"/>
        <end position="1243"/>
    </location>
</feature>
<comment type="caution">
    <text evidence="7">The sequence shown here is derived from an EMBL/GenBank/DDBJ whole genome shotgun (WGS) entry which is preliminary data.</text>
</comment>
<dbReference type="Pfam" id="PF23286">
    <property type="entry name" value="LRR_13"/>
    <property type="match status" value="1"/>
</dbReference>
<protein>
    <recommendedName>
        <fullName evidence="6">AAA+ ATPase domain-containing protein</fullName>
    </recommendedName>
</protein>
<evidence type="ECO:0000259" key="6">
    <source>
        <dbReference type="SMART" id="SM00382"/>
    </source>
</evidence>
<dbReference type="InterPro" id="IPR003593">
    <property type="entry name" value="AAA+_ATPase"/>
</dbReference>
<dbReference type="Gene3D" id="1.10.8.430">
    <property type="entry name" value="Helical domain of apoptotic protease-activating factors"/>
    <property type="match status" value="1"/>
</dbReference>
<dbReference type="SUPFAM" id="SSF52058">
    <property type="entry name" value="L domain-like"/>
    <property type="match status" value="2"/>
</dbReference>
<evidence type="ECO:0000256" key="3">
    <source>
        <dbReference type="ARBA" id="ARBA00022821"/>
    </source>
</evidence>
<evidence type="ECO:0000313" key="8">
    <source>
        <dbReference type="Proteomes" id="UP000824890"/>
    </source>
</evidence>
<dbReference type="PANTHER" id="PTHR11017">
    <property type="entry name" value="LEUCINE-RICH REPEAT-CONTAINING PROTEIN"/>
    <property type="match status" value="1"/>
</dbReference>
<keyword evidence="4" id="KW-0520">NAD</keyword>
<dbReference type="Gene3D" id="3.40.50.300">
    <property type="entry name" value="P-loop containing nucleotide triphosphate hydrolases"/>
    <property type="match status" value="1"/>
</dbReference>
<dbReference type="Pfam" id="PF23282">
    <property type="entry name" value="WHD_ROQ1"/>
    <property type="match status" value="1"/>
</dbReference>
<gene>
    <name evidence="7" type="ORF">HID58_048730</name>
</gene>
<dbReference type="SUPFAM" id="SSF52540">
    <property type="entry name" value="P-loop containing nucleoside triphosphate hydrolases"/>
    <property type="match status" value="1"/>
</dbReference>
<dbReference type="InterPro" id="IPR042197">
    <property type="entry name" value="Apaf_helical"/>
</dbReference>
<dbReference type="InterPro" id="IPR058546">
    <property type="entry name" value="RPS4B/Roq1-like_LRR"/>
</dbReference>
<dbReference type="PANTHER" id="PTHR11017:SF519">
    <property type="entry name" value="ADP-RIBOSYL CYCLASE_CYCLIC ADP-RIBOSE HYDROLASE"/>
    <property type="match status" value="1"/>
</dbReference>
<feature type="domain" description="AAA+ ATPase" evidence="6">
    <location>
        <begin position="52"/>
        <end position="198"/>
    </location>
</feature>
<dbReference type="Pfam" id="PF00931">
    <property type="entry name" value="NB-ARC"/>
    <property type="match status" value="1"/>
</dbReference>
<evidence type="ECO:0000256" key="2">
    <source>
        <dbReference type="ARBA" id="ARBA00022737"/>
    </source>
</evidence>
<evidence type="ECO:0000256" key="5">
    <source>
        <dbReference type="SAM" id="MobiDB-lite"/>
    </source>
</evidence>
<accession>A0ABQ8B303</accession>
<dbReference type="InterPro" id="IPR002182">
    <property type="entry name" value="NB-ARC"/>
</dbReference>
<dbReference type="InterPro" id="IPR058192">
    <property type="entry name" value="WHD_ROQ1-like"/>
</dbReference>
<keyword evidence="2" id="KW-0677">Repeat</keyword>
<sequence>MFMESDATMIEDITNDVFRKLLSTTSKECEDLVGIEDHIAEISTLLRLESEEVRMLGIWGSSGIGKTTIARALLNRFSSRFQRSIFIDMAFVSKSKNLYPSANADDYNLKSHLRKEFLSEILGEKDTKKEHVGALEERLKHRKVLIIIDDLDDPMVLDALVSQNHRFGRGSTIIMVTKDKHLLRARKVDCIYEVVLPSKDLSLKMLCRYAFSKDSPPDGLMELASEVALLAGNLPLGLKVSGSHLQGRNKEDCIDMLLRLRSGLDGRIGKTMRVSYDGLNNRKDKAIFRHIACFFNGAHINDIKELLANSDFDINIGLVRSGNVEMHCLLQEMGKEIVRAESNDPGEREFLVDSKDICYVLSNATGTRKILGISLDTDEIDELNVYEKAFESLHNLELKGLKIMDLGGSRNLMEIPNLSKATNLQILRLNNCSSLVELPSTIQYLNNLEELNMQFCKNLEILPKGVNLESLDHLDLSGCSRLKSFPDISTNISFLNISQTAIEGIPTNLHFDNLVKLFMYDMMSVQLWEGMQPLTPLMTMLPPTLEILDLSDIPSLLELPSSIQNLYKLEVLHIIDCTNLETLPVEINLEFLKILHLTGCSRLKSFPSISTNVSELFLERTAIEEVPGWIENFAHLTYLHMRGCNKLKYVSLNIYKLEHLEMVDFSYCGSLTAASWIESPRLLAMETENIHSKLRVLKEASFLLPDNYVPKIQLKLIKCYELDEEAILRQQPWFFKSMMFLGNEVPPYFTHRNTGTVLIVNCWFIDSLECYFHRFPLNEDNAPLTQLSYDYVELEFFTDYYEFQIRGCGIRLPEDGPYLKSDCYGARAIRGRRALGRILSNSLRKNSSELNMNRRCRKQMSVPRTPVRTMLSTFLTSLELSLIPSLVETLSSFQIPNNLKKLRIIYCMDPETLPEGINLKSLDLYYLTRCSRLQTFPDVSINISKLYLSHTGIEEVPWWIKYLSHLVSMEMWKCNQLKYISPRIFQLDNIDVVSFSDCEQLAEFEGTKEAKGINNPLTMLIMFTNCFRLNQVEAFAQQSASMHRILPGVKVSPCVTNRSTGSFLTVSRHSSPLSTQSPSDFKACILLSEVTASHHQLCFIDIHVHYRFIDSHGNYFEPAEPSCFSLDQKINHLIMFDCHFPLNQEWNQVEIEFRHNSNRLRLKECCMPLSAPFLVTWKEADESKFDDNEGYATALSKEEWGGDSDDIGYETADDEEECGDNTDNEDYDTALSEEEYGDNQRSY</sequence>
<keyword evidence="1" id="KW-0433">Leucine-rich repeat</keyword>
<evidence type="ECO:0000313" key="7">
    <source>
        <dbReference type="EMBL" id="KAH0899162.1"/>
    </source>
</evidence>
<name>A0ABQ8B303_BRANA</name>
<keyword evidence="8" id="KW-1185">Reference proteome</keyword>
<dbReference type="PRINTS" id="PR00364">
    <property type="entry name" value="DISEASERSIST"/>
</dbReference>
<dbReference type="InterPro" id="IPR044974">
    <property type="entry name" value="Disease_R_plants"/>
</dbReference>
<dbReference type="Proteomes" id="UP000824890">
    <property type="component" value="Unassembled WGS sequence"/>
</dbReference>
<organism evidence="7 8">
    <name type="scientific">Brassica napus</name>
    <name type="common">Rape</name>
    <dbReference type="NCBI Taxonomy" id="3708"/>
    <lineage>
        <taxon>Eukaryota</taxon>
        <taxon>Viridiplantae</taxon>
        <taxon>Streptophyta</taxon>
        <taxon>Embryophyta</taxon>
        <taxon>Tracheophyta</taxon>
        <taxon>Spermatophyta</taxon>
        <taxon>Magnoliopsida</taxon>
        <taxon>eudicotyledons</taxon>
        <taxon>Gunneridae</taxon>
        <taxon>Pentapetalae</taxon>
        <taxon>rosids</taxon>
        <taxon>malvids</taxon>
        <taxon>Brassicales</taxon>
        <taxon>Brassicaceae</taxon>
        <taxon>Brassiceae</taxon>
        <taxon>Brassica</taxon>
    </lineage>
</organism>
<dbReference type="InterPro" id="IPR032675">
    <property type="entry name" value="LRR_dom_sf"/>
</dbReference>
<evidence type="ECO:0000256" key="1">
    <source>
        <dbReference type="ARBA" id="ARBA00022614"/>
    </source>
</evidence>
<feature type="compositionally biased region" description="Acidic residues" evidence="5">
    <location>
        <begin position="1201"/>
        <end position="1237"/>
    </location>
</feature>
<dbReference type="Gene3D" id="3.80.10.10">
    <property type="entry name" value="Ribonuclease Inhibitor"/>
    <property type="match status" value="4"/>
</dbReference>
<keyword evidence="3" id="KW-0611">Plant defense</keyword>
<dbReference type="SMART" id="SM00382">
    <property type="entry name" value="AAA"/>
    <property type="match status" value="1"/>
</dbReference>
<reference evidence="7 8" key="1">
    <citation type="submission" date="2021-05" db="EMBL/GenBank/DDBJ databases">
        <title>Genome Assembly of Synthetic Allotetraploid Brassica napus Reveals Homoeologous Exchanges between Subgenomes.</title>
        <authorList>
            <person name="Davis J.T."/>
        </authorList>
    </citation>
    <scope>NUCLEOTIDE SEQUENCE [LARGE SCALE GENOMIC DNA]</scope>
    <source>
        <strain evidence="8">cv. Da-Ae</strain>
        <tissue evidence="7">Seedling</tissue>
    </source>
</reference>